<gene>
    <name evidence="2" type="ORF">MIND_00411100</name>
</gene>
<evidence type="ECO:0000313" key="2">
    <source>
        <dbReference type="EMBL" id="KAF7306206.1"/>
    </source>
</evidence>
<dbReference type="InterPro" id="IPR036537">
    <property type="entry name" value="Adaptor_Cbl_N_dom_sf"/>
</dbReference>
<sequence>MRKRRRLPSACSLDEPFSTSTKLSLTVDAFRTLLEVLKEAADVCPPLKSSVGLILAIGDVFERAGDCTSRAAALALHAARVVNTMYESIGMDPPPLPKSVLLHLVRFEEVLTQVQQVFDSIARQGSLKRITHGRRNKTLLGQLEQELIAAERVFMVGLITSQAVQTATPRALRDSDKSDPSPPLPHAQEIARLHTQVHYLQLSVVFLD</sequence>
<evidence type="ECO:0000313" key="3">
    <source>
        <dbReference type="Proteomes" id="UP000636479"/>
    </source>
</evidence>
<keyword evidence="3" id="KW-1185">Reference proteome</keyword>
<protein>
    <submittedName>
        <fullName evidence="2">Uncharacterized protein</fullName>
    </submittedName>
</protein>
<reference evidence="2" key="1">
    <citation type="submission" date="2020-05" db="EMBL/GenBank/DDBJ databases">
        <title>Mycena genomes resolve the evolution of fungal bioluminescence.</title>
        <authorList>
            <person name="Tsai I.J."/>
        </authorList>
    </citation>
    <scope>NUCLEOTIDE SEQUENCE</scope>
    <source>
        <strain evidence="2">171206Taipei</strain>
    </source>
</reference>
<name>A0A8H6SWY8_9AGAR</name>
<evidence type="ECO:0000256" key="1">
    <source>
        <dbReference type="SAM" id="MobiDB-lite"/>
    </source>
</evidence>
<feature type="region of interest" description="Disordered" evidence="1">
    <location>
        <begin position="167"/>
        <end position="186"/>
    </location>
</feature>
<comment type="caution">
    <text evidence="2">The sequence shown here is derived from an EMBL/GenBank/DDBJ whole genome shotgun (WGS) entry which is preliminary data.</text>
</comment>
<dbReference type="Proteomes" id="UP000636479">
    <property type="component" value="Unassembled WGS sequence"/>
</dbReference>
<accession>A0A8H6SWY8</accession>
<organism evidence="2 3">
    <name type="scientific">Mycena indigotica</name>
    <dbReference type="NCBI Taxonomy" id="2126181"/>
    <lineage>
        <taxon>Eukaryota</taxon>
        <taxon>Fungi</taxon>
        <taxon>Dikarya</taxon>
        <taxon>Basidiomycota</taxon>
        <taxon>Agaricomycotina</taxon>
        <taxon>Agaricomycetes</taxon>
        <taxon>Agaricomycetidae</taxon>
        <taxon>Agaricales</taxon>
        <taxon>Marasmiineae</taxon>
        <taxon>Mycenaceae</taxon>
        <taxon>Mycena</taxon>
    </lineage>
</organism>
<dbReference type="Gene3D" id="1.20.930.20">
    <property type="entry name" value="Adaptor protein Cbl, N-terminal domain"/>
    <property type="match status" value="1"/>
</dbReference>
<dbReference type="GeneID" id="59343449"/>
<dbReference type="EMBL" id="JACAZF010000004">
    <property type="protein sequence ID" value="KAF7306206.1"/>
    <property type="molecule type" value="Genomic_DNA"/>
</dbReference>
<proteinExistence type="predicted"/>
<dbReference type="OrthoDB" id="3035031at2759"/>
<dbReference type="GO" id="GO:0007166">
    <property type="term" value="P:cell surface receptor signaling pathway"/>
    <property type="evidence" value="ECO:0007669"/>
    <property type="project" value="InterPro"/>
</dbReference>
<dbReference type="AlphaFoldDB" id="A0A8H6SWY8"/>
<dbReference type="RefSeq" id="XP_037221225.1">
    <property type="nucleotide sequence ID" value="XM_037360933.1"/>
</dbReference>